<evidence type="ECO:0000256" key="4">
    <source>
        <dbReference type="ARBA" id="ARBA00012732"/>
    </source>
</evidence>
<dbReference type="CDD" id="cd06412">
    <property type="entry name" value="GH25_CH-type"/>
    <property type="match status" value="1"/>
</dbReference>
<comment type="function">
    <text evidence="12">This enzyme has both lysozyme (acetylmuramidase) and diacetylmuramidase activities.</text>
</comment>
<evidence type="ECO:0000256" key="3">
    <source>
        <dbReference type="ARBA" id="ARBA00010646"/>
    </source>
</evidence>
<keyword evidence="10" id="KW-1015">Disulfide bond</keyword>
<accession>A0A1H1G961</accession>
<keyword evidence="11" id="KW-0326">Glycosidase</keyword>
<evidence type="ECO:0000256" key="9">
    <source>
        <dbReference type="ARBA" id="ARBA00022801"/>
    </source>
</evidence>
<keyword evidence="14" id="KW-1133">Transmembrane helix</keyword>
<keyword evidence="16" id="KW-1185">Reference proteome</keyword>
<dbReference type="SUPFAM" id="SSF51445">
    <property type="entry name" value="(Trans)glycosidases"/>
    <property type="match status" value="1"/>
</dbReference>
<evidence type="ECO:0000256" key="1">
    <source>
        <dbReference type="ARBA" id="ARBA00000632"/>
    </source>
</evidence>
<dbReference type="GO" id="GO:0003796">
    <property type="term" value="F:lysozyme activity"/>
    <property type="evidence" value="ECO:0007669"/>
    <property type="project" value="UniProtKB-EC"/>
</dbReference>
<dbReference type="InterPro" id="IPR028994">
    <property type="entry name" value="Integrin_alpha_N"/>
</dbReference>
<dbReference type="GO" id="GO:0031640">
    <property type="term" value="P:killing of cells of another organism"/>
    <property type="evidence" value="ECO:0007669"/>
    <property type="project" value="UniProtKB-KW"/>
</dbReference>
<keyword evidence="14" id="KW-0472">Membrane</keyword>
<dbReference type="PROSITE" id="PS51904">
    <property type="entry name" value="GLYCOSYL_HYDROL_F25_2"/>
    <property type="match status" value="1"/>
</dbReference>
<dbReference type="SUPFAM" id="SSF69318">
    <property type="entry name" value="Integrin alpha N-terminal domain"/>
    <property type="match status" value="2"/>
</dbReference>
<dbReference type="AlphaFoldDB" id="A0A1H1G961"/>
<feature type="region of interest" description="Disordered" evidence="13">
    <location>
        <begin position="42"/>
        <end position="135"/>
    </location>
</feature>
<evidence type="ECO:0000256" key="6">
    <source>
        <dbReference type="ARBA" id="ARBA00022529"/>
    </source>
</evidence>
<dbReference type="GO" id="GO:0042742">
    <property type="term" value="P:defense response to bacterium"/>
    <property type="evidence" value="ECO:0007669"/>
    <property type="project" value="UniProtKB-KW"/>
</dbReference>
<feature type="compositionally biased region" description="Basic and acidic residues" evidence="13">
    <location>
        <begin position="169"/>
        <end position="183"/>
    </location>
</feature>
<evidence type="ECO:0000256" key="5">
    <source>
        <dbReference type="ARBA" id="ARBA00022525"/>
    </source>
</evidence>
<dbReference type="InterPro" id="IPR018077">
    <property type="entry name" value="Glyco_hydro_fam25_subgr"/>
</dbReference>
<protein>
    <recommendedName>
        <fullName evidence="4">lysozyme</fullName>
        <ecNumber evidence="4">3.2.1.17</ecNumber>
    </recommendedName>
</protein>
<evidence type="ECO:0000256" key="2">
    <source>
        <dbReference type="ARBA" id="ARBA00004613"/>
    </source>
</evidence>
<keyword evidence="9" id="KW-0378">Hydrolase</keyword>
<feature type="compositionally biased region" description="Polar residues" evidence="13">
    <location>
        <begin position="42"/>
        <end position="52"/>
    </location>
</feature>
<dbReference type="Pfam" id="PF01183">
    <property type="entry name" value="Glyco_hydro_25"/>
    <property type="match status" value="1"/>
</dbReference>
<dbReference type="GO" id="GO:0009253">
    <property type="term" value="P:peptidoglycan catabolic process"/>
    <property type="evidence" value="ECO:0007669"/>
    <property type="project" value="InterPro"/>
</dbReference>
<dbReference type="Proteomes" id="UP000181917">
    <property type="component" value="Unassembled WGS sequence"/>
</dbReference>
<evidence type="ECO:0000256" key="11">
    <source>
        <dbReference type="ARBA" id="ARBA00023295"/>
    </source>
</evidence>
<feature type="transmembrane region" description="Helical" evidence="14">
    <location>
        <begin position="21"/>
        <end position="40"/>
    </location>
</feature>
<keyword evidence="8" id="KW-0732">Signal</keyword>
<evidence type="ECO:0000256" key="13">
    <source>
        <dbReference type="SAM" id="MobiDB-lite"/>
    </source>
</evidence>
<gene>
    <name evidence="15" type="ORF">SAMN04489742_3924</name>
</gene>
<dbReference type="Gene3D" id="3.20.20.80">
    <property type="entry name" value="Glycosidases"/>
    <property type="match status" value="1"/>
</dbReference>
<organism evidence="15 16">
    <name type="scientific">Crystallibacter crystallopoietes</name>
    <dbReference type="NCBI Taxonomy" id="37928"/>
    <lineage>
        <taxon>Bacteria</taxon>
        <taxon>Bacillati</taxon>
        <taxon>Actinomycetota</taxon>
        <taxon>Actinomycetes</taxon>
        <taxon>Micrococcales</taxon>
        <taxon>Micrococcaceae</taxon>
        <taxon>Crystallibacter</taxon>
    </lineage>
</organism>
<dbReference type="GO" id="GO:0005576">
    <property type="term" value="C:extracellular region"/>
    <property type="evidence" value="ECO:0007669"/>
    <property type="project" value="UniProtKB-SubCell"/>
</dbReference>
<dbReference type="InterPro" id="IPR013517">
    <property type="entry name" value="FG-GAP"/>
</dbReference>
<name>A0A1H1G961_9MICC</name>
<dbReference type="PANTHER" id="PTHR44103:SF1">
    <property type="entry name" value="PROPROTEIN CONVERTASE P"/>
    <property type="match status" value="1"/>
</dbReference>
<evidence type="ECO:0000313" key="15">
    <source>
        <dbReference type="EMBL" id="SDR09635.1"/>
    </source>
</evidence>
<keyword evidence="5" id="KW-0964">Secreted</keyword>
<keyword evidence="7" id="KW-0081">Bacteriolytic enzyme</keyword>
<dbReference type="KEGG" id="acry:AC20117_19760"/>
<evidence type="ECO:0000256" key="8">
    <source>
        <dbReference type="ARBA" id="ARBA00022729"/>
    </source>
</evidence>
<comment type="catalytic activity">
    <reaction evidence="1">
        <text>Hydrolysis of (1-&gt;4)-beta-linkages between N-acetylmuramic acid and N-acetyl-D-glucosamine residues in a peptidoglycan and between N-acetyl-D-glucosamine residues in chitodextrins.</text>
        <dbReference type="EC" id="3.2.1.17"/>
    </reaction>
</comment>
<reference evidence="15 16" key="1">
    <citation type="submission" date="2016-10" db="EMBL/GenBank/DDBJ databases">
        <authorList>
            <person name="de Groot N.N."/>
        </authorList>
    </citation>
    <scope>NUCLEOTIDE SEQUENCE [LARGE SCALE GENOMIC DNA]</scope>
    <source>
        <strain evidence="15 16">DSM 20117</strain>
    </source>
</reference>
<dbReference type="PANTHER" id="PTHR44103">
    <property type="entry name" value="PROPROTEIN CONVERTASE P"/>
    <property type="match status" value="1"/>
</dbReference>
<dbReference type="EC" id="3.2.1.17" evidence="4"/>
<dbReference type="OrthoDB" id="287365at2"/>
<evidence type="ECO:0000256" key="12">
    <source>
        <dbReference type="ARBA" id="ARBA00055588"/>
    </source>
</evidence>
<evidence type="ECO:0000256" key="14">
    <source>
        <dbReference type="SAM" id="Phobius"/>
    </source>
</evidence>
<dbReference type="FunFam" id="3.20.20.80:FF:000060">
    <property type="entry name" value="Lysozyme M1"/>
    <property type="match status" value="1"/>
</dbReference>
<comment type="subcellular location">
    <subcellularLocation>
        <location evidence="2">Secreted</location>
    </subcellularLocation>
</comment>
<dbReference type="STRING" id="37928.SAMN04489742_3924"/>
<proteinExistence type="inferred from homology"/>
<dbReference type="InterPro" id="IPR002053">
    <property type="entry name" value="Glyco_hydro_25"/>
</dbReference>
<comment type="similarity">
    <text evidence="3">Belongs to the glycosyl hydrolase 25 family.</text>
</comment>
<evidence type="ECO:0000313" key="16">
    <source>
        <dbReference type="Proteomes" id="UP000181917"/>
    </source>
</evidence>
<keyword evidence="6" id="KW-0929">Antimicrobial</keyword>
<feature type="compositionally biased region" description="Polar residues" evidence="13">
    <location>
        <begin position="62"/>
        <end position="97"/>
    </location>
</feature>
<dbReference type="InterPro" id="IPR017853">
    <property type="entry name" value="GH"/>
</dbReference>
<dbReference type="GO" id="GO:0016998">
    <property type="term" value="P:cell wall macromolecule catabolic process"/>
    <property type="evidence" value="ECO:0007669"/>
    <property type="project" value="InterPro"/>
</dbReference>
<dbReference type="Gene3D" id="2.115.10.10">
    <property type="entry name" value="Tachylectin 2"/>
    <property type="match status" value="3"/>
</dbReference>
<dbReference type="Pfam" id="PF13517">
    <property type="entry name" value="FG-GAP_3"/>
    <property type="match status" value="3"/>
</dbReference>
<feature type="region of interest" description="Disordered" evidence="13">
    <location>
        <begin position="158"/>
        <end position="183"/>
    </location>
</feature>
<sequence>MRPRPQFQAPSTAVRIRGTGIVGLTVLSLAVSGFVLPPAVSANATPQPSVITTEPAKINPSAPVSTSTAVPTTQEVPQPSPTATTPKESNPAETPATNEPEVSEEPAPLPSVESTQGQRPVPAQTGRPEIDADIEVPVEELSQKQLRELLEVLQGDHGAQMGHGLAQRQQREAELRQPEKQEELQEQLDVLEIERTGSVQALSVPMVNRNKWSPDGIQGIDVSSHQPDVNWTTEWNYGSRFAYVKTTEALSYQNPEWAEQYTGSYNVGMIRGSYHFAIPNVSSGKAQADYMVNNGGGWSADGKTLPPLLDIEYNPYPELGNTCYNMSPSEMVAWIQDFSNTIKARTGRLPAIYTTADWWDYCTGSSTAFKDHPLHVAHYPLDGYTLAEPRLPAGWSGFDIWQYSSSGPFVGDSNVWHGTMTQLRDFARNASDTVTTSVLSAAPGDLNGDGQSDLLSRRTDGTLWYYPGDGSGGYGSATRVGGGWQIYNALIGVGNYDGDSRPDLLARHNDGSLWFYKGRGGASFEPRVLVGTSGWNQFSDVIGVGDITGDGPRDLLTKRPDGIVYVYPGRGTGRTDSRVRIADDWQGYAQLIAPQDFSGDGNADVIATKPDGSLWILPGTGQAPALGTLFSREQRIGASGWQAFTQILGIWDNNRDGKDDLLGIYADGGLGFYEGTEFAEPEGYKSRVLTRNSGWEIYNQMITPGDFNGDGQADLVGRMADGTLWFIPGDGNGSYGSRIRIGHGWQIYHDIIGVGDYDSDGHADLVARQKDGTLWFYAGTGKVNTSDEGYHRRVKIGTGGWNQFSSLLGPGDINRDGNNDILAVLPDGTVWLYAGPGNGRHGSRTQVASGWDQYSYLTATGDYTGDGTGDIIARKPDGTLWLLPGRSTYSSGWFSPERKIGRGGWNMFDRILGPGDFNDDRKVDLLGIEPAGSMWFYAGTQFTTAAAVLPRRMVGTLHH</sequence>
<dbReference type="EMBL" id="FNKH01000002">
    <property type="protein sequence ID" value="SDR09635.1"/>
    <property type="molecule type" value="Genomic_DNA"/>
</dbReference>
<evidence type="ECO:0000256" key="10">
    <source>
        <dbReference type="ARBA" id="ARBA00023157"/>
    </source>
</evidence>
<keyword evidence="14" id="KW-0812">Transmembrane</keyword>
<evidence type="ECO:0000256" key="7">
    <source>
        <dbReference type="ARBA" id="ARBA00022638"/>
    </source>
</evidence>
<dbReference type="SMART" id="SM00641">
    <property type="entry name" value="Glyco_25"/>
    <property type="match status" value="1"/>
</dbReference>